<reference evidence="1 2" key="1">
    <citation type="submission" date="2022-03" db="EMBL/GenBank/DDBJ databases">
        <title>Complete genome sequence of Lysobacter capsici VKM B-2533 and Lysobacter gummosus 10.1.1, promising sources of lytic agents.</title>
        <authorList>
            <person name="Tarlachkov S.V."/>
            <person name="Kudryakova I.V."/>
            <person name="Afoshin A.S."/>
            <person name="Leontyevskaya E.A."/>
            <person name="Leontyevskaya N.V."/>
        </authorList>
    </citation>
    <scope>NUCLEOTIDE SEQUENCE [LARGE SCALE GENOMIC DNA]</scope>
    <source>
        <strain evidence="1 2">10.1.1</strain>
    </source>
</reference>
<dbReference type="EMBL" id="CP093547">
    <property type="protein sequence ID" value="UNP29300.1"/>
    <property type="molecule type" value="Genomic_DNA"/>
</dbReference>
<sequence>MNTFAIVPKYTVALELLERAIELYMRGDSYYAALHLGGAAEEVLAVYVRAMPPSASNGQRAAADQFKDAFLTFSSPASPEERAGAERWIHNRMFDAKNSVKHKRGRKDEAVDFDAEQEAHDAIDLAISTYFQLFSYLNLPCLACIKNFDAKGRNKQGTGEA</sequence>
<evidence type="ECO:0000313" key="2">
    <source>
        <dbReference type="Proteomes" id="UP000829194"/>
    </source>
</evidence>
<keyword evidence="2" id="KW-1185">Reference proteome</keyword>
<name>A0ABY3XE51_9GAMM</name>
<dbReference type="RefSeq" id="WP_057944783.1">
    <property type="nucleotide sequence ID" value="NZ_CP011131.1"/>
</dbReference>
<proteinExistence type="predicted"/>
<protein>
    <recommendedName>
        <fullName evidence="3">HEPN domain protein</fullName>
    </recommendedName>
</protein>
<evidence type="ECO:0000313" key="1">
    <source>
        <dbReference type="EMBL" id="UNP29300.1"/>
    </source>
</evidence>
<accession>A0ABY3XE51</accession>
<gene>
    <name evidence="1" type="ORF">MOV92_22990</name>
</gene>
<evidence type="ECO:0008006" key="3">
    <source>
        <dbReference type="Google" id="ProtNLM"/>
    </source>
</evidence>
<organism evidence="1 2">
    <name type="scientific">Lysobacter gummosus</name>
    <dbReference type="NCBI Taxonomy" id="262324"/>
    <lineage>
        <taxon>Bacteria</taxon>
        <taxon>Pseudomonadati</taxon>
        <taxon>Pseudomonadota</taxon>
        <taxon>Gammaproteobacteria</taxon>
        <taxon>Lysobacterales</taxon>
        <taxon>Lysobacteraceae</taxon>
        <taxon>Lysobacter</taxon>
    </lineage>
</organism>
<dbReference type="Proteomes" id="UP000829194">
    <property type="component" value="Chromosome"/>
</dbReference>